<dbReference type="EMBL" id="JAPFFF010000004">
    <property type="protein sequence ID" value="KAK8892808.1"/>
    <property type="molecule type" value="Genomic_DNA"/>
</dbReference>
<evidence type="ECO:0000313" key="2">
    <source>
        <dbReference type="Proteomes" id="UP001470230"/>
    </source>
</evidence>
<evidence type="ECO:0000313" key="1">
    <source>
        <dbReference type="EMBL" id="KAK8892808.1"/>
    </source>
</evidence>
<dbReference type="Pfam" id="PF02450">
    <property type="entry name" value="LCAT"/>
    <property type="match status" value="1"/>
</dbReference>
<dbReference type="Gene3D" id="3.40.50.1820">
    <property type="entry name" value="alpha/beta hydrolase"/>
    <property type="match status" value="1"/>
</dbReference>
<proteinExistence type="predicted"/>
<comment type="caution">
    <text evidence="1">The sequence shown here is derived from an EMBL/GenBank/DDBJ whole genome shotgun (WGS) entry which is preliminary data.</text>
</comment>
<evidence type="ECO:0008006" key="3">
    <source>
        <dbReference type="Google" id="ProtNLM"/>
    </source>
</evidence>
<accession>A0ABR2KNS1</accession>
<sequence length="407" mass="47238">MLFIFITYRNPVVLLPPFFGSNLWITYNNTNLPWYCPKSENDKLLWLRASYLLPHKINCMLKLMTSFIDEKGKIKDWPNSSVYIHDFGGDESASYIIQTDLFHKKFGSSFVYFVEHFKKLGWEVKKDLFVAAYDWRIAPTFSESFWPDFKQLIEKAYKNNNDTKVVIIGFSQGGSMIQQFLTKHSTIEWKEKFISHVILISPAFTGFVQDLYNLWMKEHPFAPFIHLDSLNTCFEQMPGVHAILPNEFIFKDATIAYGPDGEEYKGKDLRKLLMNHLLSNEHSRKIFEITEETLSEPPSDIGVKTTLLMNSGVKTAIALNFSNGFNKRPIRIFSGGDGTLAAFGYKWVCNNWKNITCVDFNNSGDNYHHYPLISNNRVLNLISNITYYNQVPKFEQDETFFKSNDEL</sequence>
<dbReference type="Proteomes" id="UP001470230">
    <property type="component" value="Unassembled WGS sequence"/>
</dbReference>
<keyword evidence="2" id="KW-1185">Reference proteome</keyword>
<protein>
    <recommendedName>
        <fullName evidence="3">Lecithin:cholesterol acyltransferase family protein</fullName>
    </recommendedName>
</protein>
<organism evidence="1 2">
    <name type="scientific">Tritrichomonas musculus</name>
    <dbReference type="NCBI Taxonomy" id="1915356"/>
    <lineage>
        <taxon>Eukaryota</taxon>
        <taxon>Metamonada</taxon>
        <taxon>Parabasalia</taxon>
        <taxon>Tritrichomonadida</taxon>
        <taxon>Tritrichomonadidae</taxon>
        <taxon>Tritrichomonas</taxon>
    </lineage>
</organism>
<dbReference type="InterPro" id="IPR029058">
    <property type="entry name" value="AB_hydrolase_fold"/>
</dbReference>
<reference evidence="1 2" key="1">
    <citation type="submission" date="2024-04" db="EMBL/GenBank/DDBJ databases">
        <title>Tritrichomonas musculus Genome.</title>
        <authorList>
            <person name="Alves-Ferreira E."/>
            <person name="Grigg M."/>
            <person name="Lorenzi H."/>
            <person name="Galac M."/>
        </authorList>
    </citation>
    <scope>NUCLEOTIDE SEQUENCE [LARGE SCALE GENOMIC DNA]</scope>
    <source>
        <strain evidence="1 2">EAF2021</strain>
    </source>
</reference>
<gene>
    <name evidence="1" type="ORF">M9Y10_030056</name>
</gene>
<dbReference type="SUPFAM" id="SSF53474">
    <property type="entry name" value="alpha/beta-Hydrolases"/>
    <property type="match status" value="1"/>
</dbReference>
<name>A0ABR2KNS1_9EUKA</name>
<dbReference type="PANTHER" id="PTHR11440">
    <property type="entry name" value="LECITHIN-CHOLESTEROL ACYLTRANSFERASE-RELATED"/>
    <property type="match status" value="1"/>
</dbReference>
<dbReference type="InterPro" id="IPR003386">
    <property type="entry name" value="LACT/PDAT_acylTrfase"/>
</dbReference>